<comment type="cofactor">
    <cofactor evidence="1">
        <name>FAD</name>
        <dbReference type="ChEBI" id="CHEBI:57692"/>
    </cofactor>
</comment>
<dbReference type="PATRIC" id="fig|1008153.3.peg.2357"/>
<accession>A0A151ADE9</accession>
<evidence type="ECO:0000256" key="2">
    <source>
        <dbReference type="ARBA" id="ARBA00022630"/>
    </source>
</evidence>
<dbReference type="AlphaFoldDB" id="A0A151ADE9"/>
<sequence>MTHHYDDIVIGVGGMGSATTYQLAKRGRDVLGIERYDVPHAMGSSHGVSRIIRLAYYEDPVYVPLVRRAYDLWDEIQTQYGEQLLFETGSIDAAPADDPLFRGSRRSCEEYDIDHEVLTGAEVNERYPGYDIPEDHMAVCQPNGGYVLSERAIVAHTVEAQREGARVQARERVTDWEPEGDGVRVTTDRGEYTADNLVITSGAWAARHVEALDGIAVPQRQVLAWLQPQEPERFAPENFPVWNLQVEEGRFYGLPIVKVPGFKFGRYMHRQQDVDPDAMNREPEPEDERLLREFAETHFPRGSGPTMGLATCMFTNTPDEHFVIDTLPDHPQVAVAAGFSGHGYKFASVIGEVLADLTVDGRTDHPIELFALDRFE</sequence>
<keyword evidence="2" id="KW-0285">Flavoprotein</keyword>
<keyword evidence="4 6" id="KW-0560">Oxidoreductase</keyword>
<evidence type="ECO:0000256" key="4">
    <source>
        <dbReference type="ARBA" id="ARBA00023002"/>
    </source>
</evidence>
<evidence type="ECO:0000313" key="7">
    <source>
        <dbReference type="Proteomes" id="UP000075321"/>
    </source>
</evidence>
<evidence type="ECO:0000313" key="6">
    <source>
        <dbReference type="EMBL" id="KYH25634.1"/>
    </source>
</evidence>
<dbReference type="SUPFAM" id="SSF51905">
    <property type="entry name" value="FAD/NAD(P)-binding domain"/>
    <property type="match status" value="1"/>
</dbReference>
<dbReference type="EC" id="1.5.3.1" evidence="6"/>
<protein>
    <submittedName>
        <fullName evidence="6">Monomeric sarcosine oxidase</fullName>
        <ecNumber evidence="6">1.5.3.1</ecNumber>
    </submittedName>
</protein>
<comment type="caution">
    <text evidence="6">The sequence shown here is derived from an EMBL/GenBank/DDBJ whole genome shotgun (WGS) entry which is preliminary data.</text>
</comment>
<dbReference type="Gene3D" id="3.30.9.10">
    <property type="entry name" value="D-Amino Acid Oxidase, subunit A, domain 2"/>
    <property type="match status" value="1"/>
</dbReference>
<dbReference type="SUPFAM" id="SSF54373">
    <property type="entry name" value="FAD-linked reductases, C-terminal domain"/>
    <property type="match status" value="1"/>
</dbReference>
<proteinExistence type="predicted"/>
<dbReference type="RefSeq" id="WP_066382584.1">
    <property type="nucleotide sequence ID" value="NZ_LTAZ01000005.1"/>
</dbReference>
<feature type="domain" description="FAD dependent oxidoreductase" evidence="5">
    <location>
        <begin position="8"/>
        <end position="357"/>
    </location>
</feature>
<dbReference type="EMBL" id="LTAZ01000005">
    <property type="protein sequence ID" value="KYH25634.1"/>
    <property type="molecule type" value="Genomic_DNA"/>
</dbReference>
<dbReference type="InterPro" id="IPR045170">
    <property type="entry name" value="MTOX"/>
</dbReference>
<dbReference type="PANTHER" id="PTHR10961">
    <property type="entry name" value="PEROXISOMAL SARCOSINE OXIDASE"/>
    <property type="match status" value="1"/>
</dbReference>
<reference evidence="6 7" key="1">
    <citation type="submission" date="2016-02" db="EMBL/GenBank/DDBJ databases">
        <title>Genome sequence of Halalkalicoccus paucihalophilus DSM 24557.</title>
        <authorList>
            <person name="Poehlein A."/>
            <person name="Daniel R."/>
        </authorList>
    </citation>
    <scope>NUCLEOTIDE SEQUENCE [LARGE SCALE GENOMIC DNA]</scope>
    <source>
        <strain evidence="6 7">DSM 24557</strain>
    </source>
</reference>
<keyword evidence="3" id="KW-0274">FAD</keyword>
<keyword evidence="7" id="KW-1185">Reference proteome</keyword>
<evidence type="ECO:0000259" key="5">
    <source>
        <dbReference type="Pfam" id="PF01266"/>
    </source>
</evidence>
<dbReference type="NCBIfam" id="NF008425">
    <property type="entry name" value="PRK11259.1"/>
    <property type="match status" value="1"/>
</dbReference>
<evidence type="ECO:0000256" key="3">
    <source>
        <dbReference type="ARBA" id="ARBA00022827"/>
    </source>
</evidence>
<dbReference type="OrthoDB" id="300965at2157"/>
<dbReference type="GO" id="GO:0008115">
    <property type="term" value="F:sarcosine oxidase activity"/>
    <property type="evidence" value="ECO:0007669"/>
    <property type="project" value="UniProtKB-EC"/>
</dbReference>
<dbReference type="GO" id="GO:0050660">
    <property type="term" value="F:flavin adenine dinucleotide binding"/>
    <property type="evidence" value="ECO:0007669"/>
    <property type="project" value="InterPro"/>
</dbReference>
<dbReference type="InterPro" id="IPR036188">
    <property type="entry name" value="FAD/NAD-bd_sf"/>
</dbReference>
<dbReference type="PANTHER" id="PTHR10961:SF7">
    <property type="entry name" value="FAD DEPENDENT OXIDOREDUCTASE DOMAIN-CONTAINING PROTEIN"/>
    <property type="match status" value="1"/>
</dbReference>
<dbReference type="Pfam" id="PF01266">
    <property type="entry name" value="DAO"/>
    <property type="match status" value="1"/>
</dbReference>
<dbReference type="Gene3D" id="3.50.50.60">
    <property type="entry name" value="FAD/NAD(P)-binding domain"/>
    <property type="match status" value="1"/>
</dbReference>
<dbReference type="Proteomes" id="UP000075321">
    <property type="component" value="Unassembled WGS sequence"/>
</dbReference>
<evidence type="ECO:0000256" key="1">
    <source>
        <dbReference type="ARBA" id="ARBA00001974"/>
    </source>
</evidence>
<dbReference type="InterPro" id="IPR006076">
    <property type="entry name" value="FAD-dep_OxRdtase"/>
</dbReference>
<gene>
    <name evidence="6" type="primary">soxA</name>
    <name evidence="6" type="ORF">HAPAU_23090</name>
</gene>
<name>A0A151ADE9_9EURY</name>
<organism evidence="6 7">
    <name type="scientific">Halalkalicoccus paucihalophilus</name>
    <dbReference type="NCBI Taxonomy" id="1008153"/>
    <lineage>
        <taxon>Archaea</taxon>
        <taxon>Methanobacteriati</taxon>
        <taxon>Methanobacteriota</taxon>
        <taxon>Stenosarchaea group</taxon>
        <taxon>Halobacteria</taxon>
        <taxon>Halobacteriales</taxon>
        <taxon>Halococcaceae</taxon>
        <taxon>Halalkalicoccus</taxon>
    </lineage>
</organism>